<sequence>MSIPHKTLHYVYDPLCGWCYGSAPLLAAAATLATVSIRLHPGGLWLGERRQRMGPALRDYVKPHDARIQAMTGQPFGEAYFNRLLLNEALMLDSAPPIRAILAAGALGADELALLQRIQSAHYRDGVWVGDLATLTRLATELGLEEGAFRHAYEQQALEPALRESQTWLRRLGGQGYPTLGLAWGDELQPIAVGAYLGDPAAFLARLQQD</sequence>
<protein>
    <submittedName>
        <fullName evidence="2">DsbA family protein</fullName>
    </submittedName>
</protein>
<dbReference type="InterPro" id="IPR001853">
    <property type="entry name" value="DSBA-like_thioredoxin_dom"/>
</dbReference>
<comment type="caution">
    <text evidence="2">The sequence shown here is derived from an EMBL/GenBank/DDBJ whole genome shotgun (WGS) entry which is preliminary data.</text>
</comment>
<dbReference type="GeneID" id="97220040"/>
<dbReference type="RefSeq" id="WP_408789338.1">
    <property type="nucleotide sequence ID" value="NZ_JBGXBU010000002.1"/>
</dbReference>
<dbReference type="EMBL" id="JBGXBU010000002">
    <property type="protein sequence ID" value="MFM4892814.1"/>
    <property type="molecule type" value="Genomic_DNA"/>
</dbReference>
<dbReference type="Pfam" id="PF01323">
    <property type="entry name" value="DSBA"/>
    <property type="match status" value="1"/>
</dbReference>
<dbReference type="CDD" id="cd03025">
    <property type="entry name" value="DsbA_FrnE_like"/>
    <property type="match status" value="1"/>
</dbReference>
<dbReference type="Proteomes" id="UP001630969">
    <property type="component" value="Unassembled WGS sequence"/>
</dbReference>
<proteinExistence type="predicted"/>
<reference evidence="2 3" key="1">
    <citation type="submission" date="2024-09" db="EMBL/GenBank/DDBJ databases">
        <title>Aeromonas strains Genome sequencing and assembly.</title>
        <authorList>
            <person name="Hu X."/>
            <person name="Tang B."/>
        </authorList>
    </citation>
    <scope>NUCLEOTIDE SEQUENCE [LARGE SCALE GENOMIC DNA]</scope>
    <source>
        <strain evidence="2 3">NB23SCDHY001</strain>
    </source>
</reference>
<evidence type="ECO:0000259" key="1">
    <source>
        <dbReference type="Pfam" id="PF01323"/>
    </source>
</evidence>
<dbReference type="SUPFAM" id="SSF52833">
    <property type="entry name" value="Thioredoxin-like"/>
    <property type="match status" value="1"/>
</dbReference>
<evidence type="ECO:0000313" key="2">
    <source>
        <dbReference type="EMBL" id="MFM4892814.1"/>
    </source>
</evidence>
<accession>A0ABW9GQP6</accession>
<dbReference type="InterPro" id="IPR036249">
    <property type="entry name" value="Thioredoxin-like_sf"/>
</dbReference>
<organism evidence="2 3">
    <name type="scientific">Aeromonas bivalvium</name>
    <dbReference type="NCBI Taxonomy" id="440079"/>
    <lineage>
        <taxon>Bacteria</taxon>
        <taxon>Pseudomonadati</taxon>
        <taxon>Pseudomonadota</taxon>
        <taxon>Gammaproteobacteria</taxon>
        <taxon>Aeromonadales</taxon>
        <taxon>Aeromonadaceae</taxon>
        <taxon>Aeromonas</taxon>
    </lineage>
</organism>
<feature type="domain" description="DSBA-like thioredoxin" evidence="1">
    <location>
        <begin position="8"/>
        <end position="186"/>
    </location>
</feature>
<gene>
    <name evidence="2" type="ORF">ACEUDJ_08035</name>
</gene>
<evidence type="ECO:0000313" key="3">
    <source>
        <dbReference type="Proteomes" id="UP001630969"/>
    </source>
</evidence>
<keyword evidence="3" id="KW-1185">Reference proteome</keyword>
<name>A0ABW9GQP6_9GAMM</name>
<dbReference type="Gene3D" id="3.40.30.10">
    <property type="entry name" value="Glutaredoxin"/>
    <property type="match status" value="1"/>
</dbReference>